<organism evidence="2 3">
    <name type="scientific">Thermogemmatispora tikiterensis</name>
    <dbReference type="NCBI Taxonomy" id="1825093"/>
    <lineage>
        <taxon>Bacteria</taxon>
        <taxon>Bacillati</taxon>
        <taxon>Chloroflexota</taxon>
        <taxon>Ktedonobacteria</taxon>
        <taxon>Thermogemmatisporales</taxon>
        <taxon>Thermogemmatisporaceae</taxon>
        <taxon>Thermogemmatispora</taxon>
    </lineage>
</organism>
<gene>
    <name evidence="2" type="ORF">A4R35_16605</name>
</gene>
<feature type="domain" description="Metallo-beta-lactamase" evidence="1">
    <location>
        <begin position="29"/>
        <end position="232"/>
    </location>
</feature>
<dbReference type="Proteomes" id="UP000248706">
    <property type="component" value="Unassembled WGS sequence"/>
</dbReference>
<dbReference type="EMBL" id="MCIF01000002">
    <property type="protein sequence ID" value="RAQ97161.1"/>
    <property type="molecule type" value="Genomic_DNA"/>
</dbReference>
<accession>A0A328VJS7</accession>
<evidence type="ECO:0000313" key="3">
    <source>
        <dbReference type="Proteomes" id="UP000248706"/>
    </source>
</evidence>
<protein>
    <recommendedName>
        <fullName evidence="1">Metallo-beta-lactamase domain-containing protein</fullName>
    </recommendedName>
</protein>
<dbReference type="RefSeq" id="WP_112431321.1">
    <property type="nucleotide sequence ID" value="NZ_MCIF01000002.1"/>
</dbReference>
<comment type="caution">
    <text evidence="2">The sequence shown here is derived from an EMBL/GenBank/DDBJ whole genome shotgun (WGS) entry which is preliminary data.</text>
</comment>
<dbReference type="Pfam" id="PF00753">
    <property type="entry name" value="Lactamase_B"/>
    <property type="match status" value="1"/>
</dbReference>
<dbReference type="InterPro" id="IPR036866">
    <property type="entry name" value="RibonucZ/Hydroxyglut_hydro"/>
</dbReference>
<dbReference type="Gene3D" id="3.60.15.10">
    <property type="entry name" value="Ribonuclease Z/Hydroxyacylglutathione hydrolase-like"/>
    <property type="match status" value="1"/>
</dbReference>
<dbReference type="OrthoDB" id="9761531at2"/>
<dbReference type="AlphaFoldDB" id="A0A328VJS7"/>
<dbReference type="SUPFAM" id="SSF56281">
    <property type="entry name" value="Metallo-hydrolase/oxidoreductase"/>
    <property type="match status" value="1"/>
</dbReference>
<keyword evidence="3" id="KW-1185">Reference proteome</keyword>
<dbReference type="InterPro" id="IPR001279">
    <property type="entry name" value="Metallo-B-lactamas"/>
</dbReference>
<evidence type="ECO:0000313" key="2">
    <source>
        <dbReference type="EMBL" id="RAQ97161.1"/>
    </source>
</evidence>
<sequence length="250" mass="27645">MTAISPGQEAPTRTAQKLRQVHTITDRFGMLNTYLIDDDGLVVVDPRSSLNGQLILYYIERFLKRSPADIDLIVLTSLETNQSGGIETLRQRCAAPVAALSKMRRRASSLGEEGRGNEGGNLSISLPFRTGELFSFDALLALTTPHLRQISIWLQDVGGLPRHEDWRVIATSGAARGHFCLYNPFSWELIGGAAISTTEGGMPILHASSDQRGQQETLRVLRDLQIYYLYPGQGKPLLARNAAAQIRLDW</sequence>
<proteinExistence type="predicted"/>
<name>A0A328VJS7_9CHLR</name>
<reference evidence="2 3" key="1">
    <citation type="submission" date="2016-08" db="EMBL/GenBank/DDBJ databases">
        <title>Analysis of Carbohydrate Active Enzymes in Thermogemmatispora T81 Reveals Carbohydrate Degradation Ability.</title>
        <authorList>
            <person name="Tomazini A."/>
            <person name="Lal S."/>
            <person name="Stott M."/>
            <person name="Henrissat B."/>
            <person name="Polikarpov I."/>
            <person name="Sparling R."/>
            <person name="Levin D.B."/>
        </authorList>
    </citation>
    <scope>NUCLEOTIDE SEQUENCE [LARGE SCALE GENOMIC DNA]</scope>
    <source>
        <strain evidence="2 3">T81</strain>
    </source>
</reference>
<evidence type="ECO:0000259" key="1">
    <source>
        <dbReference type="Pfam" id="PF00753"/>
    </source>
</evidence>